<proteinExistence type="predicted"/>
<evidence type="ECO:0000313" key="1">
    <source>
        <dbReference type="EMBL" id="MFK3999837.1"/>
    </source>
</evidence>
<gene>
    <name evidence="1" type="ORF">ACI2I3_00620</name>
</gene>
<dbReference type="RefSeq" id="WP_404671682.1">
    <property type="nucleotide sequence ID" value="NZ_JBJDPD010000001.1"/>
</dbReference>
<dbReference type="Pfam" id="PF06356">
    <property type="entry name" value="DUF1064"/>
    <property type="match status" value="1"/>
</dbReference>
<organism evidence="1 2">
    <name type="scientific">Psychrobacter namhaensis</name>
    <dbReference type="NCBI Taxonomy" id="292734"/>
    <lineage>
        <taxon>Bacteria</taxon>
        <taxon>Pseudomonadati</taxon>
        <taxon>Pseudomonadota</taxon>
        <taxon>Gammaproteobacteria</taxon>
        <taxon>Moraxellales</taxon>
        <taxon>Moraxellaceae</taxon>
        <taxon>Psychrobacter</taxon>
    </lineage>
</organism>
<evidence type="ECO:0000313" key="2">
    <source>
        <dbReference type="Proteomes" id="UP001620234"/>
    </source>
</evidence>
<accession>A0ABW8L4L1</accession>
<dbReference type="Proteomes" id="UP001620234">
    <property type="component" value="Unassembled WGS sequence"/>
</dbReference>
<keyword evidence="2" id="KW-1185">Reference proteome</keyword>
<comment type="caution">
    <text evidence="1">The sequence shown here is derived from an EMBL/GenBank/DDBJ whole genome shotgun (WGS) entry which is preliminary data.</text>
</comment>
<dbReference type="InterPro" id="IPR009414">
    <property type="entry name" value="DUF1064"/>
</dbReference>
<reference evidence="1 2" key="1">
    <citation type="submission" date="2024-11" db="EMBL/GenBank/DDBJ databases">
        <title>The Natural Products Discovery Center: Release of the First 8490 Sequenced Strains for Exploring Actinobacteria Biosynthetic Diversity.</title>
        <authorList>
            <person name="Kalkreuter E."/>
            <person name="Kautsar S.A."/>
            <person name="Yang D."/>
            <person name="Bader C.D."/>
            <person name="Teijaro C.N."/>
            <person name="Fluegel L."/>
            <person name="Davis C.M."/>
            <person name="Simpson J.R."/>
            <person name="Lauterbach L."/>
            <person name="Steele A.D."/>
            <person name="Gui C."/>
            <person name="Meng S."/>
            <person name="Li G."/>
            <person name="Viehrig K."/>
            <person name="Ye F."/>
            <person name="Su P."/>
            <person name="Kiefer A.F."/>
            <person name="Nichols A."/>
            <person name="Cepeda A.J."/>
            <person name="Yan W."/>
            <person name="Fan B."/>
            <person name="Jiang Y."/>
            <person name="Adhikari A."/>
            <person name="Zheng C.-J."/>
            <person name="Schuster L."/>
            <person name="Cowan T.M."/>
            <person name="Smanski M.J."/>
            <person name="Chevrette M.G."/>
            <person name="De Carvalho L.P.S."/>
            <person name="Shen B."/>
        </authorList>
    </citation>
    <scope>NUCLEOTIDE SEQUENCE [LARGE SCALE GENOMIC DNA]</scope>
    <source>
        <strain evidence="1 2">NPDC077433</strain>
    </source>
</reference>
<protein>
    <submittedName>
        <fullName evidence="1">DUF1064 domain-containing protein</fullName>
    </submittedName>
</protein>
<dbReference type="EMBL" id="JBJDPD010000001">
    <property type="protein sequence ID" value="MFK3999837.1"/>
    <property type="molecule type" value="Genomic_DNA"/>
</dbReference>
<name>A0ABW8L4L1_9GAMM</name>
<sequence length="116" mass="13282">MAKSIYINKKVVIDGIKFDSKKEARRYQALLLMQRAGEISDLELQPKFELIKGVKFSGDNRAKPAVRYFADFAYTDTATGKRIVEDVKSPVTKEKPSYKMKRHMMLAIHGIEVLET</sequence>